<dbReference type="Proteomes" id="UP001203852">
    <property type="component" value="Unassembled WGS sequence"/>
</dbReference>
<gene>
    <name evidence="2" type="ORF">EDD36DRAFT_209865</name>
</gene>
<dbReference type="Pfam" id="PF19834">
    <property type="entry name" value="DUF6314"/>
    <property type="match status" value="1"/>
</dbReference>
<organism evidence="2 3">
    <name type="scientific">Exophiala viscosa</name>
    <dbReference type="NCBI Taxonomy" id="2486360"/>
    <lineage>
        <taxon>Eukaryota</taxon>
        <taxon>Fungi</taxon>
        <taxon>Dikarya</taxon>
        <taxon>Ascomycota</taxon>
        <taxon>Pezizomycotina</taxon>
        <taxon>Eurotiomycetes</taxon>
        <taxon>Chaetothyriomycetidae</taxon>
        <taxon>Chaetothyriales</taxon>
        <taxon>Herpotrichiellaceae</taxon>
        <taxon>Exophiala</taxon>
    </lineage>
</organism>
<feature type="domain" description="DUF6314" evidence="1">
    <location>
        <begin position="24"/>
        <end position="209"/>
    </location>
</feature>
<evidence type="ECO:0000313" key="2">
    <source>
        <dbReference type="EMBL" id="KAI1613890.1"/>
    </source>
</evidence>
<dbReference type="EMBL" id="MU404353">
    <property type="protein sequence ID" value="KAI1613890.1"/>
    <property type="molecule type" value="Genomic_DNA"/>
</dbReference>
<keyword evidence="3" id="KW-1185">Reference proteome</keyword>
<dbReference type="InterPro" id="IPR045632">
    <property type="entry name" value="DUF6314"/>
</dbReference>
<evidence type="ECO:0000313" key="3">
    <source>
        <dbReference type="Proteomes" id="UP001203852"/>
    </source>
</evidence>
<dbReference type="AlphaFoldDB" id="A0AAN6DWA5"/>
<protein>
    <recommendedName>
        <fullName evidence="1">DUF6314 domain-containing protein</fullName>
    </recommendedName>
</protein>
<proteinExistence type="predicted"/>
<name>A0AAN6DWA5_9EURO</name>
<sequence>MIKQTDYEGGSSMSTITARLFETLHGTWVLHRSLQSANAAEPSGRCTGKATFTRRQPSPVIDDSGKLQLADDELLYHEQGEFELTPSISNQDANFPKFPFSRKYIWRLQRTEGVHKISVWFTKPGTNEIDYLFHNVDIAPFGEDVSTQSHDIALHGSGGHVCVHDFYSSLYTFNVTPKSPESITLTSWSMTHEVRGPKKDQTIETTFTRT</sequence>
<comment type="caution">
    <text evidence="2">The sequence shown here is derived from an EMBL/GenBank/DDBJ whole genome shotgun (WGS) entry which is preliminary data.</text>
</comment>
<evidence type="ECO:0000259" key="1">
    <source>
        <dbReference type="Pfam" id="PF19834"/>
    </source>
</evidence>
<accession>A0AAN6DWA5</accession>
<reference evidence="2" key="1">
    <citation type="journal article" date="2022" name="bioRxiv">
        <title>Deciphering the potential niche of two novel black yeast fungi from a biological soil crust based on their genomes, phenotypes, and melanin regulation.</title>
        <authorList>
            <consortium name="DOE Joint Genome Institute"/>
            <person name="Carr E.C."/>
            <person name="Barton Q."/>
            <person name="Grambo S."/>
            <person name="Sullivan M."/>
            <person name="Renfro C.M."/>
            <person name="Kuo A."/>
            <person name="Pangilinan J."/>
            <person name="Lipzen A."/>
            <person name="Keymanesh K."/>
            <person name="Savage E."/>
            <person name="Barry K."/>
            <person name="Grigoriev I.V."/>
            <person name="Riekhof W.R."/>
            <person name="Harris S.S."/>
        </authorList>
    </citation>
    <scope>NUCLEOTIDE SEQUENCE</scope>
    <source>
        <strain evidence="2">JF 03-4F</strain>
    </source>
</reference>